<evidence type="ECO:0000256" key="6">
    <source>
        <dbReference type="ARBA" id="ARBA00022842"/>
    </source>
</evidence>
<feature type="domain" description="PIN" evidence="8">
    <location>
        <begin position="4"/>
        <end position="123"/>
    </location>
</feature>
<dbReference type="PANTHER" id="PTHR33653">
    <property type="entry name" value="RIBONUCLEASE VAPC2"/>
    <property type="match status" value="1"/>
</dbReference>
<sequence>MNVALDTNVISELTKAHPDPNVVTWIGRYRSAELFLPAPCLAELHRGLLLMPPGRRREALTTHVDRLLTGLGGVLAFSANEARVFARLTSQPGRPRPTTDAMIAAICFTHEMPLATRNTSDFSDCDIELIDPWAPRE</sequence>
<evidence type="ECO:0000313" key="9">
    <source>
        <dbReference type="EMBL" id="TQL63437.1"/>
    </source>
</evidence>
<comment type="cofactor">
    <cofactor evidence="1">
        <name>Mg(2+)</name>
        <dbReference type="ChEBI" id="CHEBI:18420"/>
    </cofactor>
</comment>
<evidence type="ECO:0000256" key="7">
    <source>
        <dbReference type="ARBA" id="ARBA00038093"/>
    </source>
</evidence>
<dbReference type="InterPro" id="IPR050556">
    <property type="entry name" value="Type_II_TA_system_RNase"/>
</dbReference>
<evidence type="ECO:0000256" key="5">
    <source>
        <dbReference type="ARBA" id="ARBA00022801"/>
    </source>
</evidence>
<dbReference type="OrthoDB" id="9815354at2"/>
<dbReference type="Gene3D" id="3.40.50.1010">
    <property type="entry name" value="5'-nuclease"/>
    <property type="match status" value="1"/>
</dbReference>
<keyword evidence="4" id="KW-0479">Metal-binding</keyword>
<dbReference type="Pfam" id="PF01850">
    <property type="entry name" value="PIN"/>
    <property type="match status" value="1"/>
</dbReference>
<comment type="caution">
    <text evidence="9">The sequence shown here is derived from an EMBL/GenBank/DDBJ whole genome shotgun (WGS) entry which is preliminary data.</text>
</comment>
<proteinExistence type="inferred from homology"/>
<dbReference type="SUPFAM" id="SSF88723">
    <property type="entry name" value="PIN domain-like"/>
    <property type="match status" value="1"/>
</dbReference>
<evidence type="ECO:0000256" key="2">
    <source>
        <dbReference type="ARBA" id="ARBA00022649"/>
    </source>
</evidence>
<dbReference type="InterPro" id="IPR029060">
    <property type="entry name" value="PIN-like_dom_sf"/>
</dbReference>
<dbReference type="EMBL" id="VFOR01000001">
    <property type="protein sequence ID" value="TQL63437.1"/>
    <property type="molecule type" value="Genomic_DNA"/>
</dbReference>
<keyword evidence="5" id="KW-0378">Hydrolase</keyword>
<keyword evidence="3" id="KW-0540">Nuclease</keyword>
<dbReference type="GO" id="GO:0004518">
    <property type="term" value="F:nuclease activity"/>
    <property type="evidence" value="ECO:0007669"/>
    <property type="project" value="UniProtKB-KW"/>
</dbReference>
<evidence type="ECO:0000259" key="8">
    <source>
        <dbReference type="Pfam" id="PF01850"/>
    </source>
</evidence>
<dbReference type="GO" id="GO:0016787">
    <property type="term" value="F:hydrolase activity"/>
    <property type="evidence" value="ECO:0007669"/>
    <property type="project" value="UniProtKB-KW"/>
</dbReference>
<dbReference type="RefSeq" id="WP_142093159.1">
    <property type="nucleotide sequence ID" value="NZ_BAAAMD010000002.1"/>
</dbReference>
<dbReference type="InterPro" id="IPR002716">
    <property type="entry name" value="PIN_dom"/>
</dbReference>
<keyword evidence="6" id="KW-0460">Magnesium</keyword>
<evidence type="ECO:0000256" key="4">
    <source>
        <dbReference type="ARBA" id="ARBA00022723"/>
    </source>
</evidence>
<dbReference type="AlphaFoldDB" id="A0A542ZT05"/>
<organism evidence="9 10">
    <name type="scientific">Propioniferax innocua</name>
    <dbReference type="NCBI Taxonomy" id="1753"/>
    <lineage>
        <taxon>Bacteria</taxon>
        <taxon>Bacillati</taxon>
        <taxon>Actinomycetota</taxon>
        <taxon>Actinomycetes</taxon>
        <taxon>Propionibacteriales</taxon>
        <taxon>Propionibacteriaceae</taxon>
        <taxon>Propioniferax</taxon>
    </lineage>
</organism>
<gene>
    <name evidence="9" type="ORF">FB460_1249</name>
</gene>
<comment type="similarity">
    <text evidence="7">Belongs to the PINc/VapC protein family.</text>
</comment>
<dbReference type="GO" id="GO:0046872">
    <property type="term" value="F:metal ion binding"/>
    <property type="evidence" value="ECO:0007669"/>
    <property type="project" value="UniProtKB-KW"/>
</dbReference>
<name>A0A542ZT05_9ACTN</name>
<accession>A0A542ZT05</accession>
<keyword evidence="10" id="KW-1185">Reference proteome</keyword>
<dbReference type="Proteomes" id="UP000316196">
    <property type="component" value="Unassembled WGS sequence"/>
</dbReference>
<reference evidence="9 10" key="1">
    <citation type="submission" date="2019-06" db="EMBL/GenBank/DDBJ databases">
        <title>Sequencing the genomes of 1000 actinobacteria strains.</title>
        <authorList>
            <person name="Klenk H.-P."/>
        </authorList>
    </citation>
    <scope>NUCLEOTIDE SEQUENCE [LARGE SCALE GENOMIC DNA]</scope>
    <source>
        <strain evidence="9 10">DSM 8251</strain>
    </source>
</reference>
<protein>
    <recommendedName>
        <fullName evidence="8">PIN domain-containing protein</fullName>
    </recommendedName>
</protein>
<keyword evidence="2" id="KW-1277">Toxin-antitoxin system</keyword>
<evidence type="ECO:0000256" key="3">
    <source>
        <dbReference type="ARBA" id="ARBA00022722"/>
    </source>
</evidence>
<evidence type="ECO:0000256" key="1">
    <source>
        <dbReference type="ARBA" id="ARBA00001946"/>
    </source>
</evidence>
<evidence type="ECO:0000313" key="10">
    <source>
        <dbReference type="Proteomes" id="UP000316196"/>
    </source>
</evidence>
<dbReference type="PANTHER" id="PTHR33653:SF1">
    <property type="entry name" value="RIBONUCLEASE VAPC2"/>
    <property type="match status" value="1"/>
</dbReference>
<dbReference type="CDD" id="cd18731">
    <property type="entry name" value="PIN_NgFitB-like"/>
    <property type="match status" value="1"/>
</dbReference>